<dbReference type="RefSeq" id="WP_167129053.1">
    <property type="nucleotide sequence ID" value="NZ_JAANCM010000005.1"/>
</dbReference>
<dbReference type="SUPFAM" id="SSF89447">
    <property type="entry name" value="AbrB/MazE/MraZ-like"/>
    <property type="match status" value="1"/>
</dbReference>
<evidence type="ECO:0000256" key="1">
    <source>
        <dbReference type="PROSITE-ProRule" id="PRU01076"/>
    </source>
</evidence>
<evidence type="ECO:0000313" key="3">
    <source>
        <dbReference type="EMBL" id="NHT76398.1"/>
    </source>
</evidence>
<dbReference type="InterPro" id="IPR037914">
    <property type="entry name" value="SpoVT-AbrB_sf"/>
</dbReference>
<dbReference type="Proteomes" id="UP001155840">
    <property type="component" value="Unassembled WGS sequence"/>
</dbReference>
<name>A0AA44CAX7_9HYPH</name>
<proteinExistence type="predicted"/>
<keyword evidence="4" id="KW-1185">Reference proteome</keyword>
<accession>A0AA44CAX7</accession>
<gene>
    <name evidence="3" type="ORF">G8E10_11670</name>
</gene>
<evidence type="ECO:0000313" key="4">
    <source>
        <dbReference type="Proteomes" id="UP001155840"/>
    </source>
</evidence>
<dbReference type="EMBL" id="JAANCM010000005">
    <property type="protein sequence ID" value="NHT76398.1"/>
    <property type="molecule type" value="Genomic_DNA"/>
</dbReference>
<protein>
    <submittedName>
        <fullName evidence="3">AbrB/MazE/SpoVT family DNA-binding domain-containing protein</fullName>
    </submittedName>
</protein>
<dbReference type="Gene3D" id="2.10.260.10">
    <property type="match status" value="1"/>
</dbReference>
<dbReference type="SMART" id="SM00966">
    <property type="entry name" value="SpoVT_AbrB"/>
    <property type="match status" value="1"/>
</dbReference>
<comment type="caution">
    <text evidence="3">The sequence shown here is derived from an EMBL/GenBank/DDBJ whole genome shotgun (WGS) entry which is preliminary data.</text>
</comment>
<feature type="domain" description="SpoVT-AbrB" evidence="2">
    <location>
        <begin position="1"/>
        <end position="47"/>
    </location>
</feature>
<dbReference type="InterPro" id="IPR007159">
    <property type="entry name" value="SpoVT-AbrB_dom"/>
</dbReference>
<keyword evidence="1 3" id="KW-0238">DNA-binding</keyword>
<dbReference type="GO" id="GO:0003677">
    <property type="term" value="F:DNA binding"/>
    <property type="evidence" value="ECO:0007669"/>
    <property type="project" value="UniProtKB-UniRule"/>
</dbReference>
<dbReference type="AlphaFoldDB" id="A0AA44CAX7"/>
<sequence>MVRLKVSAEGQITLKKEVLEHLGIGPGDEVDIDLMPSRRASLRVIGETRPIESLFGMVKNPTGRTYTVEEINEAIAAGYAGEADD</sequence>
<evidence type="ECO:0000259" key="2">
    <source>
        <dbReference type="PROSITE" id="PS51740"/>
    </source>
</evidence>
<organism evidence="3 4">
    <name type="scientific">Ferranicluibacter rubi</name>
    <dbReference type="NCBI Taxonomy" id="2715133"/>
    <lineage>
        <taxon>Bacteria</taxon>
        <taxon>Pseudomonadati</taxon>
        <taxon>Pseudomonadota</taxon>
        <taxon>Alphaproteobacteria</taxon>
        <taxon>Hyphomicrobiales</taxon>
        <taxon>Rhizobiaceae</taxon>
        <taxon>Ferranicluibacter</taxon>
    </lineage>
</organism>
<reference evidence="3" key="1">
    <citation type="submission" date="2020-03" db="EMBL/GenBank/DDBJ databases">
        <title>Ferranicluibacter endophyticum gen. nov., sp. nov., a new genus isolated from Rubus ulmifolius Schott. stem.</title>
        <authorList>
            <person name="Roca-Couso R."/>
            <person name="Flores-Felix J.D."/>
            <person name="Igual J.M."/>
            <person name="Rivas R."/>
        </authorList>
    </citation>
    <scope>NUCLEOTIDE SEQUENCE</scope>
    <source>
        <strain evidence="3">CRRU44</strain>
    </source>
</reference>
<dbReference type="PROSITE" id="PS51740">
    <property type="entry name" value="SPOVT_ABRB"/>
    <property type="match status" value="1"/>
</dbReference>